<reference evidence="3 4" key="1">
    <citation type="submission" date="2019-08" db="EMBL/GenBank/DDBJ databases">
        <title>Actinomadura sp. nov. CYP1-5 isolated from mountain soil.</title>
        <authorList>
            <person name="Songsumanus A."/>
            <person name="Kuncharoen N."/>
            <person name="Kudo T."/>
            <person name="Yuki M."/>
            <person name="Igarashi Y."/>
            <person name="Tanasupawat S."/>
        </authorList>
    </citation>
    <scope>NUCLEOTIDE SEQUENCE [LARGE SCALE GENOMIC DNA]</scope>
    <source>
        <strain evidence="3 4">JCM 14158</strain>
    </source>
</reference>
<dbReference type="InterPro" id="IPR001387">
    <property type="entry name" value="Cro/C1-type_HTH"/>
</dbReference>
<feature type="region of interest" description="Disordered" evidence="1">
    <location>
        <begin position="1"/>
        <end position="48"/>
    </location>
</feature>
<dbReference type="Proteomes" id="UP000323380">
    <property type="component" value="Unassembled WGS sequence"/>
</dbReference>
<feature type="compositionally biased region" description="Low complexity" evidence="1">
    <location>
        <begin position="1"/>
        <end position="15"/>
    </location>
</feature>
<evidence type="ECO:0000259" key="2">
    <source>
        <dbReference type="PROSITE" id="PS50943"/>
    </source>
</evidence>
<accession>A0A5D0NZN2</accession>
<gene>
    <name evidence="3" type="ORF">FXF69_06200</name>
</gene>
<keyword evidence="4" id="KW-1185">Reference proteome</keyword>
<evidence type="ECO:0000313" key="3">
    <source>
        <dbReference type="EMBL" id="TYB49936.1"/>
    </source>
</evidence>
<organism evidence="3 4">
    <name type="scientific">Actinomadura chibensis</name>
    <dbReference type="NCBI Taxonomy" id="392828"/>
    <lineage>
        <taxon>Bacteria</taxon>
        <taxon>Bacillati</taxon>
        <taxon>Actinomycetota</taxon>
        <taxon>Actinomycetes</taxon>
        <taxon>Streptosporangiales</taxon>
        <taxon>Thermomonosporaceae</taxon>
        <taxon>Actinomadura</taxon>
    </lineage>
</organism>
<protein>
    <submittedName>
        <fullName evidence="3">Helix-turn-helix transcriptional regulator</fullName>
    </submittedName>
</protein>
<dbReference type="Gene3D" id="1.10.260.40">
    <property type="entry name" value="lambda repressor-like DNA-binding domains"/>
    <property type="match status" value="1"/>
</dbReference>
<dbReference type="CDD" id="cd00093">
    <property type="entry name" value="HTH_XRE"/>
    <property type="match status" value="1"/>
</dbReference>
<dbReference type="EMBL" id="VSFG01000001">
    <property type="protein sequence ID" value="TYB49936.1"/>
    <property type="molecule type" value="Genomic_DNA"/>
</dbReference>
<dbReference type="PROSITE" id="PS50943">
    <property type="entry name" value="HTH_CROC1"/>
    <property type="match status" value="1"/>
</dbReference>
<feature type="domain" description="HTH cro/C1-type" evidence="2">
    <location>
        <begin position="38"/>
        <end position="71"/>
    </location>
</feature>
<evidence type="ECO:0000256" key="1">
    <source>
        <dbReference type="SAM" id="MobiDB-lite"/>
    </source>
</evidence>
<dbReference type="GO" id="GO:0003677">
    <property type="term" value="F:DNA binding"/>
    <property type="evidence" value="ECO:0007669"/>
    <property type="project" value="InterPro"/>
</dbReference>
<dbReference type="InterPro" id="IPR010982">
    <property type="entry name" value="Lambda_DNA-bd_dom_sf"/>
</dbReference>
<sequence length="71" mass="7429">MSSVPPARAPRGAGPPSRPVPPAEGKPAGAPPSFGTALTRWREHRGMSKKKLAAAMGYDPSYVSHVEAGRH</sequence>
<evidence type="ECO:0000313" key="4">
    <source>
        <dbReference type="Proteomes" id="UP000323380"/>
    </source>
</evidence>
<name>A0A5D0NZN2_9ACTN</name>
<comment type="caution">
    <text evidence="3">The sequence shown here is derived from an EMBL/GenBank/DDBJ whole genome shotgun (WGS) entry which is preliminary data.</text>
</comment>
<dbReference type="SUPFAM" id="SSF47413">
    <property type="entry name" value="lambda repressor-like DNA-binding domains"/>
    <property type="match status" value="1"/>
</dbReference>
<dbReference type="AlphaFoldDB" id="A0A5D0NZN2"/>
<dbReference type="Pfam" id="PF13560">
    <property type="entry name" value="HTH_31"/>
    <property type="match status" value="1"/>
</dbReference>
<proteinExistence type="predicted"/>